<dbReference type="STRING" id="44941.A0A397TXZ1"/>
<dbReference type="PRINTS" id="PR01653">
    <property type="entry name" value="TCTPROTEIN"/>
</dbReference>
<dbReference type="EMBL" id="QKWP01002580">
    <property type="protein sequence ID" value="RIB02814.1"/>
    <property type="molecule type" value="Genomic_DNA"/>
</dbReference>
<dbReference type="PANTHER" id="PTHR11991">
    <property type="entry name" value="TRANSLATIONALLY CONTROLLED TUMOR PROTEIN-RELATED"/>
    <property type="match status" value="1"/>
</dbReference>
<dbReference type="GO" id="GO:0005737">
    <property type="term" value="C:cytoplasm"/>
    <property type="evidence" value="ECO:0007669"/>
    <property type="project" value="TreeGrafter"/>
</dbReference>
<dbReference type="GO" id="GO:0005509">
    <property type="term" value="F:calcium ion binding"/>
    <property type="evidence" value="ECO:0007669"/>
    <property type="project" value="TreeGrafter"/>
</dbReference>
<dbReference type="Pfam" id="PF00838">
    <property type="entry name" value="TCTP"/>
    <property type="match status" value="1"/>
</dbReference>
<reference evidence="4 5" key="1">
    <citation type="submission" date="2018-06" db="EMBL/GenBank/DDBJ databases">
        <title>Comparative genomics reveals the genomic features of Rhizophagus irregularis, R. cerebriforme, R. diaphanum and Gigaspora rosea, and their symbiotic lifestyle signature.</title>
        <authorList>
            <person name="Morin E."/>
            <person name="San Clemente H."/>
            <person name="Chen E.C.H."/>
            <person name="De La Providencia I."/>
            <person name="Hainaut M."/>
            <person name="Kuo A."/>
            <person name="Kohler A."/>
            <person name="Murat C."/>
            <person name="Tang N."/>
            <person name="Roy S."/>
            <person name="Loubradou J."/>
            <person name="Henrissat B."/>
            <person name="Grigoriev I.V."/>
            <person name="Corradi N."/>
            <person name="Roux C."/>
            <person name="Martin F.M."/>
        </authorList>
    </citation>
    <scope>NUCLEOTIDE SEQUENCE [LARGE SCALE GENOMIC DNA]</scope>
    <source>
        <strain evidence="4 5">DAOM 194757</strain>
    </source>
</reference>
<sequence length="169" mass="19406">MIIYRCIVSDDEFVSDAYPMKIVDDVAYEIDCQLTTVKAGVDVDIGANPSAEEQEEALEETSQQVINVVHSFRLQEIQFDKKAYQGHLKTYLKKLAAHVETTNPDQDIAEWQTKISNFSKKILKNIKDYQFFTGESYNMDGMIALLNYREDGITPYLTMFKDGLKEQKV</sequence>
<dbReference type="Gene3D" id="2.170.150.10">
    <property type="entry name" value="Metal Binding Protein, Guanine Nucleotide Exchange Factor, Chain A"/>
    <property type="match status" value="1"/>
</dbReference>
<keyword evidence="5" id="KW-1185">Reference proteome</keyword>
<dbReference type="OrthoDB" id="10248936at2759"/>
<protein>
    <recommendedName>
        <fullName evidence="1">Translationally-controlled tumor protein homolog</fullName>
    </recommendedName>
</protein>
<dbReference type="InterPro" id="IPR011057">
    <property type="entry name" value="Mss4-like_sf"/>
</dbReference>
<dbReference type="FunFam" id="2.170.150.10:FF:000002">
    <property type="entry name" value="Translationally-controlled tumor protein homolog"/>
    <property type="match status" value="1"/>
</dbReference>
<dbReference type="PROSITE" id="PS01002">
    <property type="entry name" value="TCTP_1"/>
    <property type="match status" value="1"/>
</dbReference>
<dbReference type="Proteomes" id="UP000266673">
    <property type="component" value="Unassembled WGS sequence"/>
</dbReference>
<dbReference type="PROSITE" id="PS01003">
    <property type="entry name" value="TCTP_2"/>
    <property type="match status" value="1"/>
</dbReference>
<evidence type="ECO:0000313" key="4">
    <source>
        <dbReference type="EMBL" id="RIB02814.1"/>
    </source>
</evidence>
<organism evidence="4 5">
    <name type="scientific">Gigaspora rosea</name>
    <dbReference type="NCBI Taxonomy" id="44941"/>
    <lineage>
        <taxon>Eukaryota</taxon>
        <taxon>Fungi</taxon>
        <taxon>Fungi incertae sedis</taxon>
        <taxon>Mucoromycota</taxon>
        <taxon>Glomeromycotina</taxon>
        <taxon>Glomeromycetes</taxon>
        <taxon>Diversisporales</taxon>
        <taxon>Gigasporaceae</taxon>
        <taxon>Gigaspora</taxon>
    </lineage>
</organism>
<comment type="similarity">
    <text evidence="2">Belongs to the TCTP family.</text>
</comment>
<dbReference type="InterPro" id="IPR011323">
    <property type="entry name" value="Mss4/transl-control_tumour"/>
</dbReference>
<accession>A0A397TXZ1</accession>
<feature type="domain" description="TCTP" evidence="3">
    <location>
        <begin position="1"/>
        <end position="169"/>
    </location>
</feature>
<proteinExistence type="inferred from homology"/>
<name>A0A397TXZ1_9GLOM</name>
<dbReference type="InterPro" id="IPR018103">
    <property type="entry name" value="Translation_control_tumour_CS"/>
</dbReference>
<evidence type="ECO:0000313" key="5">
    <source>
        <dbReference type="Proteomes" id="UP000266673"/>
    </source>
</evidence>
<dbReference type="PROSITE" id="PS51797">
    <property type="entry name" value="TCTP_3"/>
    <property type="match status" value="1"/>
</dbReference>
<gene>
    <name evidence="4" type="ORF">C2G38_2009327</name>
</gene>
<comment type="caution">
    <text evidence="4">The sequence shown here is derived from an EMBL/GenBank/DDBJ whole genome shotgun (WGS) entry which is preliminary data.</text>
</comment>
<dbReference type="PANTHER" id="PTHR11991:SF0">
    <property type="entry name" value="TRANSLATIONALLY-CONTROLLED TUMOR PROTEIN"/>
    <property type="match status" value="1"/>
</dbReference>
<evidence type="ECO:0000256" key="2">
    <source>
        <dbReference type="PROSITE-ProRule" id="PRU01133"/>
    </source>
</evidence>
<dbReference type="AlphaFoldDB" id="A0A397TXZ1"/>
<dbReference type="SUPFAM" id="SSF51316">
    <property type="entry name" value="Mss4-like"/>
    <property type="match status" value="1"/>
</dbReference>
<evidence type="ECO:0000256" key="1">
    <source>
        <dbReference type="ARBA" id="ARBA00014759"/>
    </source>
</evidence>
<dbReference type="InterPro" id="IPR034737">
    <property type="entry name" value="TCTP"/>
</dbReference>
<evidence type="ECO:0000259" key="3">
    <source>
        <dbReference type="PROSITE" id="PS51797"/>
    </source>
</evidence>
<dbReference type="InterPro" id="IPR018105">
    <property type="entry name" value="Translational_control_tumour_p"/>
</dbReference>